<dbReference type="OrthoDB" id="427002at2759"/>
<evidence type="ECO:0000256" key="16">
    <source>
        <dbReference type="ARBA" id="ARBA00075882"/>
    </source>
</evidence>
<feature type="compositionally biased region" description="Polar residues" evidence="21">
    <location>
        <begin position="831"/>
        <end position="840"/>
    </location>
</feature>
<dbReference type="SUPFAM" id="SSF53335">
    <property type="entry name" value="S-adenosyl-L-methionine-dependent methyltransferases"/>
    <property type="match status" value="1"/>
</dbReference>
<evidence type="ECO:0000256" key="12">
    <source>
        <dbReference type="ARBA" id="ARBA00022934"/>
    </source>
</evidence>
<feature type="compositionally biased region" description="Polar residues" evidence="21">
    <location>
        <begin position="743"/>
        <end position="752"/>
    </location>
</feature>
<reference evidence="23" key="1">
    <citation type="journal article" date="2021" name="Evol. Appl.">
        <title>The genome of the Pyrenean desman and the effects of bottlenecks and inbreeding on the genomic landscape of an endangered species.</title>
        <authorList>
            <person name="Escoda L."/>
            <person name="Castresana J."/>
        </authorList>
    </citation>
    <scope>NUCLEOTIDE SEQUENCE</scope>
    <source>
        <strain evidence="23">IBE-C5619</strain>
    </source>
</reference>
<keyword evidence="13" id="KW-0007">Acetylation</keyword>
<feature type="binding site" evidence="20">
    <location>
        <position position="469"/>
    </location>
    <ligand>
        <name>S-adenosyl-L-methionine</name>
        <dbReference type="ChEBI" id="CHEBI:59789"/>
    </ligand>
</feature>
<dbReference type="PROSITE" id="PS51686">
    <property type="entry name" value="SAM_MT_RSMB_NOP"/>
    <property type="match status" value="1"/>
</dbReference>
<feature type="binding site" evidence="20">
    <location>
        <position position="442"/>
    </location>
    <ligand>
        <name>S-adenosyl-L-methionine</name>
        <dbReference type="ChEBI" id="CHEBI:59789"/>
    </ligand>
</feature>
<dbReference type="InterPro" id="IPR029063">
    <property type="entry name" value="SAM-dependent_MTases_sf"/>
</dbReference>
<evidence type="ECO:0000256" key="18">
    <source>
        <dbReference type="ARBA" id="ARBA00079733"/>
    </source>
</evidence>
<dbReference type="Pfam" id="PF22458">
    <property type="entry name" value="RsmF-B_ferredox"/>
    <property type="match status" value="1"/>
</dbReference>
<feature type="domain" description="SAM-dependent MTase RsmB/NOP-type" evidence="22">
    <location>
        <begin position="326"/>
        <end position="613"/>
    </location>
</feature>
<evidence type="ECO:0000256" key="5">
    <source>
        <dbReference type="ARBA" id="ARBA00022552"/>
    </source>
</evidence>
<organism evidence="23 24">
    <name type="scientific">Galemys pyrenaicus</name>
    <name type="common">Iberian desman</name>
    <name type="synonym">Pyrenean desman</name>
    <dbReference type="NCBI Taxonomy" id="202257"/>
    <lineage>
        <taxon>Eukaryota</taxon>
        <taxon>Metazoa</taxon>
        <taxon>Chordata</taxon>
        <taxon>Craniata</taxon>
        <taxon>Vertebrata</taxon>
        <taxon>Euteleostomi</taxon>
        <taxon>Mammalia</taxon>
        <taxon>Eutheria</taxon>
        <taxon>Laurasiatheria</taxon>
        <taxon>Eulipotyphla</taxon>
        <taxon>Talpidae</taxon>
        <taxon>Galemys</taxon>
    </lineage>
</organism>
<evidence type="ECO:0000259" key="22">
    <source>
        <dbReference type="PROSITE" id="PS51686"/>
    </source>
</evidence>
<dbReference type="PANTHER" id="PTHR22807">
    <property type="entry name" value="NOP2 YEAST -RELATED NOL1/NOP2/FMU SUN DOMAIN-CONTAINING"/>
    <property type="match status" value="1"/>
</dbReference>
<dbReference type="GO" id="GO:0003723">
    <property type="term" value="F:RNA binding"/>
    <property type="evidence" value="ECO:0007669"/>
    <property type="project" value="UniProtKB-UniRule"/>
</dbReference>
<evidence type="ECO:0000256" key="8">
    <source>
        <dbReference type="ARBA" id="ARBA00022679"/>
    </source>
</evidence>
<dbReference type="InterPro" id="IPR018314">
    <property type="entry name" value="RsmB/NOL1/NOP2-like_CS"/>
</dbReference>
<keyword evidence="10" id="KW-0832">Ubl conjugation</keyword>
<proteinExistence type="inferred from homology"/>
<feature type="compositionally biased region" description="Polar residues" evidence="21">
    <location>
        <begin position="677"/>
        <end position="710"/>
    </location>
</feature>
<keyword evidence="3" id="KW-1017">Isopeptide bond</keyword>
<feature type="compositionally biased region" description="Acidic residues" evidence="21">
    <location>
        <begin position="145"/>
        <end position="175"/>
    </location>
</feature>
<gene>
    <name evidence="23" type="ORF">J0S82_008091</name>
</gene>
<dbReference type="GO" id="GO:0000470">
    <property type="term" value="P:maturation of LSU-rRNA"/>
    <property type="evidence" value="ECO:0007669"/>
    <property type="project" value="TreeGrafter"/>
</dbReference>
<evidence type="ECO:0000256" key="10">
    <source>
        <dbReference type="ARBA" id="ARBA00022843"/>
    </source>
</evidence>
<feature type="compositionally biased region" description="Basic residues" evidence="21">
    <location>
        <begin position="658"/>
        <end position="676"/>
    </location>
</feature>
<evidence type="ECO:0000256" key="20">
    <source>
        <dbReference type="PROSITE-ProRule" id="PRU01023"/>
    </source>
</evidence>
<evidence type="ECO:0000256" key="11">
    <source>
        <dbReference type="ARBA" id="ARBA00022884"/>
    </source>
</evidence>
<dbReference type="PRINTS" id="PR02012">
    <property type="entry name" value="RCMTNOP2"/>
</dbReference>
<evidence type="ECO:0000256" key="1">
    <source>
        <dbReference type="ARBA" id="ARBA00004604"/>
    </source>
</evidence>
<keyword evidence="14" id="KW-0539">Nucleus</keyword>
<dbReference type="GO" id="GO:0009383">
    <property type="term" value="F:rRNA (cytosine-C5-)-methyltransferase activity"/>
    <property type="evidence" value="ECO:0007669"/>
    <property type="project" value="TreeGrafter"/>
</dbReference>
<name>A0A8J5ZS82_GALPY</name>
<evidence type="ECO:0000256" key="14">
    <source>
        <dbReference type="ARBA" id="ARBA00023242"/>
    </source>
</evidence>
<feature type="compositionally biased region" description="Polar residues" evidence="21">
    <location>
        <begin position="779"/>
        <end position="789"/>
    </location>
</feature>
<evidence type="ECO:0000256" key="3">
    <source>
        <dbReference type="ARBA" id="ARBA00022499"/>
    </source>
</evidence>
<protein>
    <recommendedName>
        <fullName evidence="19">Nucleolar protein 1</fullName>
    </recommendedName>
    <alternativeName>
        <fullName evidence="18">Nucleolar protein 2 homolog</fullName>
    </alternativeName>
    <alternativeName>
        <fullName evidence="17">Proliferating-cell nucleolar antigen p120</fullName>
    </alternativeName>
    <alternativeName>
        <fullName evidence="16">Proliferation-associated nucleolar protein p120</fullName>
    </alternativeName>
</protein>
<feature type="active site" description="Nucleophile" evidence="20">
    <location>
        <position position="543"/>
    </location>
</feature>
<evidence type="ECO:0000313" key="23">
    <source>
        <dbReference type="EMBL" id="KAG8509148.1"/>
    </source>
</evidence>
<keyword evidence="8 20" id="KW-0808">Transferase</keyword>
<feature type="binding site" evidence="20">
    <location>
        <position position="486"/>
    </location>
    <ligand>
        <name>S-adenosyl-L-methionine</name>
        <dbReference type="ChEBI" id="CHEBI:59789"/>
    </ligand>
</feature>
<dbReference type="Gene3D" id="3.30.70.1170">
    <property type="entry name" value="Sun protein, domain 3"/>
    <property type="match status" value="1"/>
</dbReference>
<feature type="compositionally biased region" description="Basic residues" evidence="21">
    <location>
        <begin position="59"/>
        <end position="72"/>
    </location>
</feature>
<evidence type="ECO:0000313" key="24">
    <source>
        <dbReference type="Proteomes" id="UP000700334"/>
    </source>
</evidence>
<accession>A0A8J5ZS82</accession>
<dbReference type="InterPro" id="IPR023273">
    <property type="entry name" value="RCMT_NOP2"/>
</dbReference>
<dbReference type="GO" id="GO:0005730">
    <property type="term" value="C:nucleolus"/>
    <property type="evidence" value="ECO:0007669"/>
    <property type="project" value="UniProtKB-SubCell"/>
</dbReference>
<evidence type="ECO:0000256" key="17">
    <source>
        <dbReference type="ARBA" id="ARBA00076630"/>
    </source>
</evidence>
<dbReference type="InterPro" id="IPR023267">
    <property type="entry name" value="RCMT"/>
</dbReference>
<evidence type="ECO:0000256" key="21">
    <source>
        <dbReference type="SAM" id="MobiDB-lite"/>
    </source>
</evidence>
<feature type="region of interest" description="Disordered" evidence="21">
    <location>
        <begin position="15"/>
        <end position="216"/>
    </location>
</feature>
<dbReference type="GO" id="GO:0070475">
    <property type="term" value="P:rRNA base methylation"/>
    <property type="evidence" value="ECO:0007669"/>
    <property type="project" value="TreeGrafter"/>
</dbReference>
<dbReference type="Gene3D" id="3.40.50.150">
    <property type="entry name" value="Vaccinia Virus protein VP39"/>
    <property type="match status" value="1"/>
</dbReference>
<dbReference type="AlphaFoldDB" id="A0A8J5ZS82"/>
<feature type="compositionally biased region" description="Acidic residues" evidence="21">
    <location>
        <begin position="196"/>
        <end position="205"/>
    </location>
</feature>
<dbReference type="FunFam" id="3.40.50.150:FF:000120">
    <property type="entry name" value="probable 28S rRNA (Cytosine(4447)-C(5))-methyltransferase"/>
    <property type="match status" value="1"/>
</dbReference>
<dbReference type="PRINTS" id="PR02008">
    <property type="entry name" value="RCMTFAMILY"/>
</dbReference>
<comment type="caution">
    <text evidence="23">The sequence shown here is derived from an EMBL/GenBank/DDBJ whole genome shotgun (WGS) entry which is preliminary data.</text>
</comment>
<feature type="compositionally biased region" description="Polar residues" evidence="21">
    <location>
        <begin position="798"/>
        <end position="819"/>
    </location>
</feature>
<keyword evidence="9 20" id="KW-0949">S-adenosyl-L-methionine</keyword>
<feature type="compositionally biased region" description="Low complexity" evidence="21">
    <location>
        <begin position="84"/>
        <end position="97"/>
    </location>
</feature>
<comment type="function">
    <text evidence="15">S-adenosyl-L-methionine-dependent methyltransferase that specifically methylates the C(5) position of cytosine 4447 in 28S rRNA. Required for efficient rRNA processing and 60S ribosomal subunit biogenesis. Regulates pre-rRNA processing through non-catalytic complex formation with box C/D snoRNAs and facilitates the recruitment of U3 and U8 snoRNAs to pre-90S ribosomal particles and their stable assembly into snoRNP complexes. May play a role in the regulation of the cell cycle and the increased nucleolar activity that is associated with the cell proliferation.</text>
</comment>
<evidence type="ECO:0000256" key="9">
    <source>
        <dbReference type="ARBA" id="ARBA00022691"/>
    </source>
</evidence>
<evidence type="ECO:0000256" key="4">
    <source>
        <dbReference type="ARBA" id="ARBA00022517"/>
    </source>
</evidence>
<evidence type="ECO:0000256" key="7">
    <source>
        <dbReference type="ARBA" id="ARBA00022603"/>
    </source>
</evidence>
<dbReference type="Proteomes" id="UP000700334">
    <property type="component" value="Unassembled WGS sequence"/>
</dbReference>
<dbReference type="InterPro" id="IPR011023">
    <property type="entry name" value="Nop2p"/>
</dbReference>
<feature type="compositionally biased region" description="Polar residues" evidence="21">
    <location>
        <begin position="618"/>
        <end position="634"/>
    </location>
</feature>
<comment type="subcellular location">
    <subcellularLocation>
        <location evidence="1">Nucleus</location>
        <location evidence="1">Nucleolus</location>
    </subcellularLocation>
</comment>
<dbReference type="Pfam" id="PF01189">
    <property type="entry name" value="Methyltr_RsmB-F"/>
    <property type="match status" value="1"/>
</dbReference>
<keyword evidence="24" id="KW-1185">Reference proteome</keyword>
<dbReference type="EMBL" id="JAGFMF010011958">
    <property type="protein sequence ID" value="KAG8509148.1"/>
    <property type="molecule type" value="Genomic_DNA"/>
</dbReference>
<dbReference type="InterPro" id="IPR001678">
    <property type="entry name" value="MeTrfase_RsmB-F_NOP2_dom"/>
</dbReference>
<evidence type="ECO:0000256" key="15">
    <source>
        <dbReference type="ARBA" id="ARBA00056352"/>
    </source>
</evidence>
<keyword evidence="12" id="KW-0164">Citrullination</keyword>
<comment type="similarity">
    <text evidence="2 20">Belongs to the class I-like SAM-binding methyltransferase superfamily. RsmB/NOP family.</text>
</comment>
<dbReference type="CDD" id="cd02440">
    <property type="entry name" value="AdoMet_MTases"/>
    <property type="match status" value="1"/>
</dbReference>
<keyword evidence="11 20" id="KW-0694">RNA-binding</keyword>
<dbReference type="NCBIfam" id="TIGR00446">
    <property type="entry name" value="nop2p"/>
    <property type="match status" value="1"/>
</dbReference>
<feature type="region of interest" description="Disordered" evidence="21">
    <location>
        <begin position="618"/>
        <end position="840"/>
    </location>
</feature>
<evidence type="ECO:0000256" key="13">
    <source>
        <dbReference type="ARBA" id="ARBA00022990"/>
    </source>
</evidence>
<feature type="compositionally biased region" description="Basic residues" evidence="21">
    <location>
        <begin position="25"/>
        <end position="37"/>
    </location>
</feature>
<keyword evidence="6" id="KW-0597">Phosphoprotein</keyword>
<dbReference type="PROSITE" id="PS01153">
    <property type="entry name" value="NOL1_NOP2_SUN"/>
    <property type="match status" value="1"/>
</dbReference>
<dbReference type="InterPro" id="IPR054728">
    <property type="entry name" value="RsmB-like_ferredoxin"/>
</dbReference>
<feature type="compositionally biased region" description="Acidic residues" evidence="21">
    <location>
        <begin position="125"/>
        <end position="136"/>
    </location>
</feature>
<dbReference type="PANTHER" id="PTHR22807:SF30">
    <property type="entry name" value="28S RRNA (CYTOSINE(4447)-C(5))-METHYLTRANSFERASE-RELATED"/>
    <property type="match status" value="1"/>
</dbReference>
<feature type="binding site" evidence="20">
    <location>
        <begin position="418"/>
        <end position="424"/>
    </location>
    <ligand>
        <name>S-adenosyl-L-methionine</name>
        <dbReference type="ChEBI" id="CHEBI:59789"/>
    </ligand>
</feature>
<keyword evidence="7 20" id="KW-0489">Methyltransferase</keyword>
<evidence type="ECO:0000256" key="6">
    <source>
        <dbReference type="ARBA" id="ARBA00022553"/>
    </source>
</evidence>
<evidence type="ECO:0000256" key="19">
    <source>
        <dbReference type="ARBA" id="ARBA00082315"/>
    </source>
</evidence>
<dbReference type="FunFam" id="3.30.70.1170:FF:000001">
    <property type="entry name" value="Ribosomal RNA methyltransferase Nop2"/>
    <property type="match status" value="1"/>
</dbReference>
<keyword evidence="4" id="KW-0690">Ribosome biogenesis</keyword>
<dbReference type="InterPro" id="IPR049560">
    <property type="entry name" value="MeTrfase_RsmB-F_NOP2_cat"/>
</dbReference>
<sequence length="840" mass="92096">MSTLCACAERFGGVTMGRKLDPTKKERRGPGRKARKQKGAETELARFLPAAGDEGSKRLSSRARKRAAKRRLVSAEASERNKSPGAKPLPGKLPKGAVRTPGKKAAPALLNTTQGKKRRASALSSEEEEEDSEEDGLVNQCDLWGSEDSDADMIDDYGADSSAEDQDEDEGEELLPIEKAARKQKAQEAASGVQWSEEETEEEDESPKSGGKDEEVDGGLQINMEEESFVLPPVGEVENDILPEQRGVKGRRYGMAGPSRTWDRVHKRIQHIVGVLRDFGAQREEGRSRAEYLNRLQKDLATYYSYGDFLLGKLTDLFPLSELVEFLEANEVPRPITLRTNTLKTRRRDLAQALINRGVNLDPLGKWSKTGLVVYDSSVPIGATPEYLAGHYMLQGASSMLPVMALAPQEHERILDMCCAPGGKTSYIAQLMKNTGVILANDANAERLKSVVGNLHRLGVTNAIISHYDGRQFPKVVGGFDRVLLDAPCSGTGIISKDPAVKTNKDEKDILRCAHLQKELLLSAIDSVNAASRTGGYLVYCTCSIMVEENEWVVDYALKKRNVRLVSTGLDFGQEGFTRFRERRFHPTLRSTRRFYPHTHNMDGFFIAKFKKFSNSIPQSQTGDSAASAASNPDLSDLKGQATPKPESSGQPAQKARVAVKTKQQLKKQLHPKKASFQKQKGFSTGTDSELSSVPSVTKTQTSSKLQNSPRPAEKAKVISQPKVTGKRKQQPPKQSSKMGESLRQNGPSKGTDTAVPAGPPHPKTPKLKHRAQPLGRTPGSQKVKQQLPEQPIKQAAFQKQNGTPNGPKTPTESPNSSNRPPPAKRRKSQSRGNSESLLS</sequence>
<keyword evidence="5" id="KW-0698">rRNA processing</keyword>
<evidence type="ECO:0000256" key="2">
    <source>
        <dbReference type="ARBA" id="ARBA00007494"/>
    </source>
</evidence>